<dbReference type="SUPFAM" id="SSF88697">
    <property type="entry name" value="PUA domain-like"/>
    <property type="match status" value="1"/>
</dbReference>
<dbReference type="HOGENOM" id="CLU_067442_4_0_5"/>
<keyword evidence="3 10" id="KW-0963">Cytoplasm</keyword>
<evidence type="ECO:0000256" key="4">
    <source>
        <dbReference type="ARBA" id="ARBA00022552"/>
    </source>
</evidence>
<dbReference type="Gene3D" id="3.40.1280.10">
    <property type="match status" value="1"/>
</dbReference>
<dbReference type="PIRSF" id="PIRSF015601">
    <property type="entry name" value="MTase_slr0722"/>
    <property type="match status" value="1"/>
</dbReference>
<dbReference type="STRING" id="856793.MICA_260"/>
<gene>
    <name evidence="13" type="ordered locus">MICA_260</name>
</gene>
<dbReference type="InterPro" id="IPR015947">
    <property type="entry name" value="PUA-like_sf"/>
</dbReference>
<dbReference type="GO" id="GO:0070475">
    <property type="term" value="P:rRNA base methylation"/>
    <property type="evidence" value="ECO:0007669"/>
    <property type="project" value="TreeGrafter"/>
</dbReference>
<dbReference type="Gene3D" id="2.40.240.20">
    <property type="entry name" value="Hypothetical PUA domain-like, domain 1"/>
    <property type="match status" value="1"/>
</dbReference>
<comment type="function">
    <text evidence="8 10">Specifically methylates the N3 position of the uracil ring of uridine 1498 (m3U1498) in 16S rRNA. Acts on the fully assembled 30S ribosomal subunit.</text>
</comment>
<evidence type="ECO:0000256" key="10">
    <source>
        <dbReference type="PIRNR" id="PIRNR015601"/>
    </source>
</evidence>
<dbReference type="GO" id="GO:0005737">
    <property type="term" value="C:cytoplasm"/>
    <property type="evidence" value="ECO:0007669"/>
    <property type="project" value="UniProtKB-SubCell"/>
</dbReference>
<name>G2KQ64_MICAA</name>
<dbReference type="InterPro" id="IPR006700">
    <property type="entry name" value="RsmE"/>
</dbReference>
<dbReference type="SUPFAM" id="SSF75217">
    <property type="entry name" value="alpha/beta knot"/>
    <property type="match status" value="1"/>
</dbReference>
<dbReference type="Pfam" id="PF20260">
    <property type="entry name" value="PUA_4"/>
    <property type="match status" value="1"/>
</dbReference>
<keyword evidence="4 10" id="KW-0698">rRNA processing</keyword>
<evidence type="ECO:0000256" key="8">
    <source>
        <dbReference type="ARBA" id="ARBA00025699"/>
    </source>
</evidence>
<dbReference type="NCBIfam" id="TIGR00046">
    <property type="entry name" value="RsmE family RNA methyltransferase"/>
    <property type="match status" value="1"/>
</dbReference>
<evidence type="ECO:0000313" key="13">
    <source>
        <dbReference type="EMBL" id="AEP08606.1"/>
    </source>
</evidence>
<dbReference type="Pfam" id="PF04452">
    <property type="entry name" value="Methyltrans_RNA"/>
    <property type="match status" value="1"/>
</dbReference>
<dbReference type="EMBL" id="CP002382">
    <property type="protein sequence ID" value="AEP08606.1"/>
    <property type="molecule type" value="Genomic_DNA"/>
</dbReference>
<dbReference type="eggNOG" id="COG1385">
    <property type="taxonomic scope" value="Bacteria"/>
</dbReference>
<keyword evidence="14" id="KW-1185">Reference proteome</keyword>
<evidence type="ECO:0000256" key="5">
    <source>
        <dbReference type="ARBA" id="ARBA00022603"/>
    </source>
</evidence>
<feature type="domain" description="Ribosomal RNA small subunit methyltransferase E methyltransferase" evidence="11">
    <location>
        <begin position="81"/>
        <end position="238"/>
    </location>
</feature>
<dbReference type="InterPro" id="IPR029028">
    <property type="entry name" value="Alpha/beta_knot_MTases"/>
</dbReference>
<evidence type="ECO:0000259" key="11">
    <source>
        <dbReference type="Pfam" id="PF04452"/>
    </source>
</evidence>
<dbReference type="GO" id="GO:0070042">
    <property type="term" value="F:rRNA (uridine-N3-)-methyltransferase activity"/>
    <property type="evidence" value="ECO:0007669"/>
    <property type="project" value="TreeGrafter"/>
</dbReference>
<evidence type="ECO:0000256" key="7">
    <source>
        <dbReference type="ARBA" id="ARBA00022691"/>
    </source>
</evidence>
<proteinExistence type="inferred from homology"/>
<dbReference type="EC" id="2.1.1.193" evidence="10"/>
<accession>G2KQ64</accession>
<dbReference type="Proteomes" id="UP000009286">
    <property type="component" value="Chromosome"/>
</dbReference>
<keyword evidence="6 10" id="KW-0808">Transferase</keyword>
<dbReference type="InterPro" id="IPR046887">
    <property type="entry name" value="RsmE_PUA-like"/>
</dbReference>
<dbReference type="CDD" id="cd18084">
    <property type="entry name" value="RsmE-like"/>
    <property type="match status" value="1"/>
</dbReference>
<keyword evidence="7 10" id="KW-0949">S-adenosyl-L-methionine</keyword>
<dbReference type="PANTHER" id="PTHR30027">
    <property type="entry name" value="RIBOSOMAL RNA SMALL SUBUNIT METHYLTRANSFERASE E"/>
    <property type="match status" value="1"/>
</dbReference>
<dbReference type="InterPro" id="IPR029026">
    <property type="entry name" value="tRNA_m1G_MTases_N"/>
</dbReference>
<evidence type="ECO:0000256" key="2">
    <source>
        <dbReference type="ARBA" id="ARBA00005528"/>
    </source>
</evidence>
<dbReference type="InterPro" id="IPR046886">
    <property type="entry name" value="RsmE_MTase_dom"/>
</dbReference>
<dbReference type="AlphaFoldDB" id="G2KQ64"/>
<dbReference type="OrthoDB" id="9815641at2"/>
<evidence type="ECO:0000313" key="14">
    <source>
        <dbReference type="Proteomes" id="UP000009286"/>
    </source>
</evidence>
<organism evidence="13 14">
    <name type="scientific">Micavibrio aeruginosavorus (strain ARL-13)</name>
    <dbReference type="NCBI Taxonomy" id="856793"/>
    <lineage>
        <taxon>Bacteria</taxon>
        <taxon>Pseudomonadati</taxon>
        <taxon>Bdellovibrionota</taxon>
        <taxon>Bdellovibrionia</taxon>
        <taxon>Bdellovibrionales</taxon>
        <taxon>Pseudobdellovibrionaceae</taxon>
        <taxon>Micavibrio</taxon>
    </lineage>
</organism>
<evidence type="ECO:0000256" key="3">
    <source>
        <dbReference type="ARBA" id="ARBA00022490"/>
    </source>
</evidence>
<comment type="similarity">
    <text evidence="2 10">Belongs to the RNA methyltransferase RsmE family.</text>
</comment>
<evidence type="ECO:0000256" key="6">
    <source>
        <dbReference type="ARBA" id="ARBA00022679"/>
    </source>
</evidence>
<evidence type="ECO:0000259" key="12">
    <source>
        <dbReference type="Pfam" id="PF20260"/>
    </source>
</evidence>
<comment type="catalytic activity">
    <reaction evidence="9 10">
        <text>uridine(1498) in 16S rRNA + S-adenosyl-L-methionine = N(3)-methyluridine(1498) in 16S rRNA + S-adenosyl-L-homocysteine + H(+)</text>
        <dbReference type="Rhea" id="RHEA:42920"/>
        <dbReference type="Rhea" id="RHEA-COMP:10283"/>
        <dbReference type="Rhea" id="RHEA-COMP:10284"/>
        <dbReference type="ChEBI" id="CHEBI:15378"/>
        <dbReference type="ChEBI" id="CHEBI:57856"/>
        <dbReference type="ChEBI" id="CHEBI:59789"/>
        <dbReference type="ChEBI" id="CHEBI:65315"/>
        <dbReference type="ChEBI" id="CHEBI:74502"/>
        <dbReference type="EC" id="2.1.1.193"/>
    </reaction>
</comment>
<keyword evidence="5 10" id="KW-0489">Methyltransferase</keyword>
<evidence type="ECO:0000256" key="1">
    <source>
        <dbReference type="ARBA" id="ARBA00004496"/>
    </source>
</evidence>
<dbReference type="PANTHER" id="PTHR30027:SF3">
    <property type="entry name" value="16S RRNA (URACIL(1498)-N(3))-METHYLTRANSFERASE"/>
    <property type="match status" value="1"/>
</dbReference>
<reference evidence="13 14" key="1">
    <citation type="journal article" date="2011" name="BMC Genomics">
        <title>Genomic insights into an obligate epibiotic bacterial predator: Micavibrio aeruginosavorus ARL-13.</title>
        <authorList>
            <person name="Wang Z."/>
            <person name="Kadouri D."/>
            <person name="Wu M."/>
        </authorList>
    </citation>
    <scope>NUCLEOTIDE SEQUENCE [LARGE SCALE GENOMIC DNA]</scope>
    <source>
        <strain evidence="13 14">ARL-13</strain>
    </source>
</reference>
<evidence type="ECO:0000256" key="9">
    <source>
        <dbReference type="ARBA" id="ARBA00047944"/>
    </source>
</evidence>
<feature type="domain" description="Ribosomal RNA small subunit methyltransferase E PUA-like" evidence="12">
    <location>
        <begin position="26"/>
        <end position="64"/>
    </location>
</feature>
<dbReference type="KEGG" id="mai:MICA_260"/>
<sequence>MTPDFKKWPRLFLDAALSAGAEVPLSPDQTHYFKTVMRRKDGDSVRVFNGRDGEWASTFHAIGKRDGALHVADLLIPQTPAPAPAHLFFAPIKKARMDMLIEKAVELGVTDLHPVLTRNTEVRDVNDERLRAQIIEASEQCERMDIPTLHPLIALDRVPGAWSHDTPIFAALERQGDTPDLQNLLSNRSSFALLIGPEGGFTTEEATILRKTTPFTPVSLGSSILRSETAALYGLSLWRGRATL</sequence>
<dbReference type="RefSeq" id="WP_014101829.1">
    <property type="nucleotide sequence ID" value="NC_016026.1"/>
</dbReference>
<dbReference type="NCBIfam" id="NF008696">
    <property type="entry name" value="PRK11713.3-5"/>
    <property type="match status" value="1"/>
</dbReference>
<protein>
    <recommendedName>
        <fullName evidence="10">Ribosomal RNA small subunit methyltransferase E</fullName>
        <ecNumber evidence="10">2.1.1.193</ecNumber>
    </recommendedName>
</protein>
<comment type="subcellular location">
    <subcellularLocation>
        <location evidence="1 10">Cytoplasm</location>
    </subcellularLocation>
</comment>